<dbReference type="AlphaFoldDB" id="A0AAV3YZM3"/>
<organism evidence="1 2">
    <name type="scientific">Plakobranchus ocellatus</name>
    <dbReference type="NCBI Taxonomy" id="259542"/>
    <lineage>
        <taxon>Eukaryota</taxon>
        <taxon>Metazoa</taxon>
        <taxon>Spiralia</taxon>
        <taxon>Lophotrochozoa</taxon>
        <taxon>Mollusca</taxon>
        <taxon>Gastropoda</taxon>
        <taxon>Heterobranchia</taxon>
        <taxon>Euthyneura</taxon>
        <taxon>Panpulmonata</taxon>
        <taxon>Sacoglossa</taxon>
        <taxon>Placobranchoidea</taxon>
        <taxon>Plakobranchidae</taxon>
        <taxon>Plakobranchus</taxon>
    </lineage>
</organism>
<evidence type="ECO:0000313" key="2">
    <source>
        <dbReference type="Proteomes" id="UP000735302"/>
    </source>
</evidence>
<sequence length="93" mass="10606">MVESSSGDYFSIVEPMVEYRLHLAQSSPCLSTSNPNGVWTSPKPNDRIMEWPFKCNTGRLIHLERAPCSARFTAKLALRLVLTNPRLAFSFYR</sequence>
<gene>
    <name evidence="1" type="ORF">PoB_001425200</name>
</gene>
<protein>
    <submittedName>
        <fullName evidence="1">Uncharacterized protein</fullName>
    </submittedName>
</protein>
<name>A0AAV3YZM3_9GAST</name>
<accession>A0AAV3YZM3</accession>
<keyword evidence="2" id="KW-1185">Reference proteome</keyword>
<proteinExistence type="predicted"/>
<reference evidence="1 2" key="1">
    <citation type="journal article" date="2021" name="Elife">
        <title>Chloroplast acquisition without the gene transfer in kleptoplastic sea slugs, Plakobranchus ocellatus.</title>
        <authorList>
            <person name="Maeda T."/>
            <person name="Takahashi S."/>
            <person name="Yoshida T."/>
            <person name="Shimamura S."/>
            <person name="Takaki Y."/>
            <person name="Nagai Y."/>
            <person name="Toyoda A."/>
            <person name="Suzuki Y."/>
            <person name="Arimoto A."/>
            <person name="Ishii H."/>
            <person name="Satoh N."/>
            <person name="Nishiyama T."/>
            <person name="Hasebe M."/>
            <person name="Maruyama T."/>
            <person name="Minagawa J."/>
            <person name="Obokata J."/>
            <person name="Shigenobu S."/>
        </authorList>
    </citation>
    <scope>NUCLEOTIDE SEQUENCE [LARGE SCALE GENOMIC DNA]</scope>
</reference>
<dbReference type="Proteomes" id="UP000735302">
    <property type="component" value="Unassembled WGS sequence"/>
</dbReference>
<evidence type="ECO:0000313" key="1">
    <source>
        <dbReference type="EMBL" id="GFN87746.1"/>
    </source>
</evidence>
<dbReference type="EMBL" id="BLXT01001780">
    <property type="protein sequence ID" value="GFN87746.1"/>
    <property type="molecule type" value="Genomic_DNA"/>
</dbReference>
<comment type="caution">
    <text evidence="1">The sequence shown here is derived from an EMBL/GenBank/DDBJ whole genome shotgun (WGS) entry which is preliminary data.</text>
</comment>